<comment type="caution">
    <text evidence="3">The sequence shown here is derived from an EMBL/GenBank/DDBJ whole genome shotgun (WGS) entry which is preliminary data.</text>
</comment>
<dbReference type="RefSeq" id="WP_279244300.1">
    <property type="nucleotide sequence ID" value="NZ_SHNN01000001.1"/>
</dbReference>
<accession>A0ABT3TDE1</accession>
<name>A0ABT3TDE1_9GAMM</name>
<evidence type="ECO:0000313" key="4">
    <source>
        <dbReference type="Proteomes" id="UP001143362"/>
    </source>
</evidence>
<evidence type="ECO:0000256" key="2">
    <source>
        <dbReference type="SAM" id="SignalP"/>
    </source>
</evidence>
<gene>
    <name evidence="3" type="ORF">EYC98_05495</name>
</gene>
<protein>
    <recommendedName>
        <fullName evidence="5">DUF4350 domain-containing protein</fullName>
    </recommendedName>
</protein>
<keyword evidence="2" id="KW-0732">Signal</keyword>
<keyword evidence="1" id="KW-0472">Membrane</keyword>
<dbReference type="EMBL" id="SHNN01000001">
    <property type="protein sequence ID" value="MCX2980323.1"/>
    <property type="molecule type" value="Genomic_DNA"/>
</dbReference>
<sequence>MRYSLIWLLALLLQAGPALAEPQLQAWPAWQGLARIGHSSEVELLLTNYPAGKVQLATASASHRFEQSIELSGAAAIKLQLPFVADVGGTITVTAAYADGTASRQQLRLQLIEPTRPLRVSAVRAPAQEYLLSAPEGLLHTAPDSLPHLAMGYAGVTTLVLDSATLNQLLPEQRQALREFVATCGRLYLLNTSTAQTGELQRYAGCGGKTVAAFTHWQQASNTVTPRPAWSRDAINALARLAADSAPMHPAMLPLSLLLGGYLLGLLVLLGLKTQRRWLLGWVVLITALAIGGWWQRPPLRTALSWSEMQINDPVAQTTRILDLAGRGRWRGQQALLEPTTAPQAISANASVTTIAIGANGMALELATQLFSRQQLSYQRYRFIDPQLELGMRAARPYLVNHSSETLPAAVLWWNQEFFAIPALAPGAEWQIGNSSGIAGARPLLQMMHQRLANTPLALLINLPAEEPNRHWLLLRSPAIAAGPTI</sequence>
<feature type="chain" id="PRO_5047372513" description="DUF4350 domain-containing protein" evidence="2">
    <location>
        <begin position="21"/>
        <end position="486"/>
    </location>
</feature>
<keyword evidence="1" id="KW-0812">Transmembrane</keyword>
<keyword evidence="1" id="KW-1133">Transmembrane helix</keyword>
<organism evidence="3 4">
    <name type="scientific">Candidatus Litorirhabdus singularis</name>
    <dbReference type="NCBI Taxonomy" id="2518993"/>
    <lineage>
        <taxon>Bacteria</taxon>
        <taxon>Pseudomonadati</taxon>
        <taxon>Pseudomonadota</taxon>
        <taxon>Gammaproteobacteria</taxon>
        <taxon>Cellvibrionales</taxon>
        <taxon>Halieaceae</taxon>
        <taxon>Candidatus Litorirhabdus</taxon>
    </lineage>
</organism>
<feature type="transmembrane region" description="Helical" evidence="1">
    <location>
        <begin position="251"/>
        <end position="272"/>
    </location>
</feature>
<proteinExistence type="predicted"/>
<evidence type="ECO:0000313" key="3">
    <source>
        <dbReference type="EMBL" id="MCX2980323.1"/>
    </source>
</evidence>
<reference evidence="3" key="1">
    <citation type="submission" date="2019-02" db="EMBL/GenBank/DDBJ databases">
        <authorList>
            <person name="Li S.-H."/>
        </authorList>
    </citation>
    <scope>NUCLEOTIDE SEQUENCE</scope>
    <source>
        <strain evidence="3">IMCC14734</strain>
    </source>
</reference>
<evidence type="ECO:0008006" key="5">
    <source>
        <dbReference type="Google" id="ProtNLM"/>
    </source>
</evidence>
<feature type="transmembrane region" description="Helical" evidence="1">
    <location>
        <begin position="279"/>
        <end position="295"/>
    </location>
</feature>
<dbReference type="Proteomes" id="UP001143362">
    <property type="component" value="Unassembled WGS sequence"/>
</dbReference>
<keyword evidence="4" id="KW-1185">Reference proteome</keyword>
<evidence type="ECO:0000256" key="1">
    <source>
        <dbReference type="SAM" id="Phobius"/>
    </source>
</evidence>
<feature type="signal peptide" evidence="2">
    <location>
        <begin position="1"/>
        <end position="20"/>
    </location>
</feature>